<evidence type="ECO:0000256" key="2">
    <source>
        <dbReference type="ARBA" id="ARBA00022946"/>
    </source>
</evidence>
<dbReference type="NCBIfam" id="TIGR01068">
    <property type="entry name" value="thioredoxin"/>
    <property type="match status" value="1"/>
</dbReference>
<reference evidence="7" key="2">
    <citation type="journal article" date="2024" name="Plant">
        <title>Genomic evolution and insights into agronomic trait innovations of Sesamum species.</title>
        <authorList>
            <person name="Miao H."/>
            <person name="Wang L."/>
            <person name="Qu L."/>
            <person name="Liu H."/>
            <person name="Sun Y."/>
            <person name="Le M."/>
            <person name="Wang Q."/>
            <person name="Wei S."/>
            <person name="Zheng Y."/>
            <person name="Lin W."/>
            <person name="Duan Y."/>
            <person name="Cao H."/>
            <person name="Xiong S."/>
            <person name="Wang X."/>
            <person name="Wei L."/>
            <person name="Li C."/>
            <person name="Ma Q."/>
            <person name="Ju M."/>
            <person name="Zhao R."/>
            <person name="Li G."/>
            <person name="Mu C."/>
            <person name="Tian Q."/>
            <person name="Mei H."/>
            <person name="Zhang T."/>
            <person name="Gao T."/>
            <person name="Zhang H."/>
        </authorList>
    </citation>
    <scope>NUCLEOTIDE SEQUENCE</scope>
    <source>
        <strain evidence="7">G01</strain>
    </source>
</reference>
<dbReference type="GO" id="GO:0008047">
    <property type="term" value="F:enzyme activator activity"/>
    <property type="evidence" value="ECO:0007669"/>
    <property type="project" value="UniProtKB-ARBA"/>
</dbReference>
<accession>A0AAW2PG19</accession>
<dbReference type="Pfam" id="PF00085">
    <property type="entry name" value="Thioredoxin"/>
    <property type="match status" value="1"/>
</dbReference>
<dbReference type="InterPro" id="IPR005746">
    <property type="entry name" value="Thioredoxin"/>
</dbReference>
<dbReference type="GO" id="GO:0005737">
    <property type="term" value="C:cytoplasm"/>
    <property type="evidence" value="ECO:0007669"/>
    <property type="project" value="TreeGrafter"/>
</dbReference>
<keyword evidence="1" id="KW-0813">Transport</keyword>
<proteinExistence type="predicted"/>
<dbReference type="InterPro" id="IPR017937">
    <property type="entry name" value="Thioredoxin_CS"/>
</dbReference>
<dbReference type="AlphaFoldDB" id="A0AAW2PG19"/>
<dbReference type="GO" id="GO:0015035">
    <property type="term" value="F:protein-disulfide reductase activity"/>
    <property type="evidence" value="ECO:0007669"/>
    <property type="project" value="InterPro"/>
</dbReference>
<sequence length="198" mass="21670">MAVVLESLTVPRASALPSASLAQVAGSSAARRSYVRFSEFRGLKLQTARSSVSMSFRSRPHRRGGRIVCEARKQLLKSVLYGHANNCSEGVVRGVPAVTDSSWQSLVLKSDSPVLVEFWAPWCGPCRMIHPVIDRLAKQYAGKLKCYKVNTDESPSIASQYGIRSIPTVLIFKNGEKRDAVIGAVPESTLTTCIEKFL</sequence>
<dbReference type="PROSITE" id="PS51352">
    <property type="entry name" value="THIOREDOXIN_2"/>
    <property type="match status" value="1"/>
</dbReference>
<dbReference type="InterPro" id="IPR013766">
    <property type="entry name" value="Thioredoxin_domain"/>
</dbReference>
<dbReference type="PANTHER" id="PTHR45663:SF16">
    <property type="entry name" value="THIOREDOXIN M4, CHLOROPLASTIC"/>
    <property type="match status" value="1"/>
</dbReference>
<dbReference type="PRINTS" id="PR00421">
    <property type="entry name" value="THIOREDOXIN"/>
</dbReference>
<comment type="caution">
    <text evidence="7">The sequence shown here is derived from an EMBL/GenBank/DDBJ whole genome shotgun (WGS) entry which is preliminary data.</text>
</comment>
<dbReference type="PANTHER" id="PTHR45663">
    <property type="entry name" value="GEO12009P1"/>
    <property type="match status" value="1"/>
</dbReference>
<feature type="domain" description="Thioredoxin" evidence="6">
    <location>
        <begin position="73"/>
        <end position="198"/>
    </location>
</feature>
<dbReference type="InterPro" id="IPR036249">
    <property type="entry name" value="Thioredoxin-like_sf"/>
</dbReference>
<evidence type="ECO:0000256" key="4">
    <source>
        <dbReference type="ARBA" id="ARBA00023157"/>
    </source>
</evidence>
<gene>
    <name evidence="7" type="ORF">Sangu_0956700</name>
</gene>
<organism evidence="7">
    <name type="scientific">Sesamum angustifolium</name>
    <dbReference type="NCBI Taxonomy" id="2727405"/>
    <lineage>
        <taxon>Eukaryota</taxon>
        <taxon>Viridiplantae</taxon>
        <taxon>Streptophyta</taxon>
        <taxon>Embryophyta</taxon>
        <taxon>Tracheophyta</taxon>
        <taxon>Spermatophyta</taxon>
        <taxon>Magnoliopsida</taxon>
        <taxon>eudicotyledons</taxon>
        <taxon>Gunneridae</taxon>
        <taxon>Pentapetalae</taxon>
        <taxon>asterids</taxon>
        <taxon>lamiids</taxon>
        <taxon>Lamiales</taxon>
        <taxon>Pedaliaceae</taxon>
        <taxon>Sesamum</taxon>
    </lineage>
</organism>
<dbReference type="CDD" id="cd02947">
    <property type="entry name" value="TRX_family"/>
    <property type="match status" value="1"/>
</dbReference>
<evidence type="ECO:0000256" key="5">
    <source>
        <dbReference type="ARBA" id="ARBA00023284"/>
    </source>
</evidence>
<dbReference type="Gene3D" id="3.40.30.10">
    <property type="entry name" value="Glutaredoxin"/>
    <property type="match status" value="1"/>
</dbReference>
<keyword evidence="2" id="KW-0809">Transit peptide</keyword>
<dbReference type="EMBL" id="JACGWK010000005">
    <property type="protein sequence ID" value="KAL0353754.1"/>
    <property type="molecule type" value="Genomic_DNA"/>
</dbReference>
<dbReference type="PROSITE" id="PS00194">
    <property type="entry name" value="THIOREDOXIN_1"/>
    <property type="match status" value="1"/>
</dbReference>
<dbReference type="FunFam" id="3.40.30.10:FF:000001">
    <property type="entry name" value="Thioredoxin"/>
    <property type="match status" value="1"/>
</dbReference>
<evidence type="ECO:0000256" key="1">
    <source>
        <dbReference type="ARBA" id="ARBA00022448"/>
    </source>
</evidence>
<name>A0AAW2PG19_9LAMI</name>
<dbReference type="SUPFAM" id="SSF52833">
    <property type="entry name" value="Thioredoxin-like"/>
    <property type="match status" value="1"/>
</dbReference>
<keyword evidence="4" id="KW-1015">Disulfide bond</keyword>
<evidence type="ECO:0000256" key="3">
    <source>
        <dbReference type="ARBA" id="ARBA00022982"/>
    </source>
</evidence>
<reference evidence="7" key="1">
    <citation type="submission" date="2020-06" db="EMBL/GenBank/DDBJ databases">
        <authorList>
            <person name="Li T."/>
            <person name="Hu X."/>
            <person name="Zhang T."/>
            <person name="Song X."/>
            <person name="Zhang H."/>
            <person name="Dai N."/>
            <person name="Sheng W."/>
            <person name="Hou X."/>
            <person name="Wei L."/>
        </authorList>
    </citation>
    <scope>NUCLEOTIDE SEQUENCE</scope>
    <source>
        <strain evidence="7">G01</strain>
        <tissue evidence="7">Leaf</tissue>
    </source>
</reference>
<keyword evidence="5" id="KW-0676">Redox-active center</keyword>
<keyword evidence="3" id="KW-0249">Electron transport</keyword>
<evidence type="ECO:0000259" key="6">
    <source>
        <dbReference type="PROSITE" id="PS51352"/>
    </source>
</evidence>
<protein>
    <submittedName>
        <fullName evidence="7">Thioredoxin M4, chloroplastic</fullName>
    </submittedName>
</protein>
<evidence type="ECO:0000313" key="7">
    <source>
        <dbReference type="EMBL" id="KAL0353754.1"/>
    </source>
</evidence>